<dbReference type="GO" id="GO:0006508">
    <property type="term" value="P:proteolysis"/>
    <property type="evidence" value="ECO:0007669"/>
    <property type="project" value="InterPro"/>
</dbReference>
<keyword evidence="2" id="KW-0378">Hydrolase</keyword>
<dbReference type="STRING" id="4577.A0A1D6J635"/>
<keyword evidence="2" id="KW-0645">Protease</keyword>
<dbReference type="ExpressionAtlas" id="A0A1D6J635">
    <property type="expression patterns" value="baseline and differential"/>
</dbReference>
<evidence type="ECO:0000256" key="1">
    <source>
        <dbReference type="ARBA" id="ARBA00009431"/>
    </source>
</evidence>
<feature type="non-terminal residue" evidence="2">
    <location>
        <position position="163"/>
    </location>
</feature>
<proteinExistence type="inferred from homology"/>
<reference evidence="2" key="1">
    <citation type="submission" date="2015-12" db="EMBL/GenBank/DDBJ databases">
        <title>Update maize B73 reference genome by single molecule sequencing technologies.</title>
        <authorList>
            <consortium name="Maize Genome Sequencing Project"/>
            <person name="Ware D."/>
        </authorList>
    </citation>
    <scope>NUCLEOTIDE SEQUENCE</scope>
    <source>
        <tissue evidence="2">Seedling</tissue>
    </source>
</reference>
<name>A0A1D6J635_MAIZE</name>
<dbReference type="EMBL" id="CM000786">
    <property type="protein sequence ID" value="AQK43382.1"/>
    <property type="molecule type" value="Genomic_DNA"/>
</dbReference>
<comment type="similarity">
    <text evidence="1">Belongs to the peptidase S10 family.</text>
</comment>
<organism evidence="2">
    <name type="scientific">Zea mays</name>
    <name type="common">Maize</name>
    <dbReference type="NCBI Taxonomy" id="4577"/>
    <lineage>
        <taxon>Eukaryota</taxon>
        <taxon>Viridiplantae</taxon>
        <taxon>Streptophyta</taxon>
        <taxon>Embryophyta</taxon>
        <taxon>Tracheophyta</taxon>
        <taxon>Spermatophyta</taxon>
        <taxon>Magnoliopsida</taxon>
        <taxon>Liliopsida</taxon>
        <taxon>Poales</taxon>
        <taxon>Poaceae</taxon>
        <taxon>PACMAD clade</taxon>
        <taxon>Panicoideae</taxon>
        <taxon>Andropogonodae</taxon>
        <taxon>Andropogoneae</taxon>
        <taxon>Tripsacinae</taxon>
        <taxon>Zea</taxon>
    </lineage>
</organism>
<sequence>MCACRWGEQSDDVFDALAGDFMKPRIQEVDQLLKLGVNVTVYSGQVDLIWATKGTMDWVQKLKLDGLNSFMSSPRTPIYCNKEGQSDTQAFVKSYKNLNFYWILEAGHMGNGGAYGKGISSLFNFDSFFIDLLHFSVHIKRKRFKCFLHNVPLPVFMLMATMD</sequence>
<protein>
    <submittedName>
        <fullName evidence="2">Serine carboxypeptidase-like 51</fullName>
    </submittedName>
</protein>
<dbReference type="InterPro" id="IPR029058">
    <property type="entry name" value="AB_hydrolase_fold"/>
</dbReference>
<dbReference type="AlphaFoldDB" id="A0A1D6J635"/>
<dbReference type="Pfam" id="PF00450">
    <property type="entry name" value="Peptidase_S10"/>
    <property type="match status" value="1"/>
</dbReference>
<dbReference type="Gene3D" id="3.40.50.1820">
    <property type="entry name" value="alpha/beta hydrolase"/>
    <property type="match status" value="1"/>
</dbReference>
<dbReference type="GO" id="GO:0004185">
    <property type="term" value="F:serine-type carboxypeptidase activity"/>
    <property type="evidence" value="ECO:0007669"/>
    <property type="project" value="InterPro"/>
</dbReference>
<evidence type="ECO:0000313" key="2">
    <source>
        <dbReference type="EMBL" id="AQK43382.1"/>
    </source>
</evidence>
<keyword evidence="2" id="KW-0121">Carboxypeptidase</keyword>
<dbReference type="SUPFAM" id="SSF53474">
    <property type="entry name" value="alpha/beta-Hydrolases"/>
    <property type="match status" value="1"/>
</dbReference>
<dbReference type="InterPro" id="IPR001563">
    <property type="entry name" value="Peptidase_S10"/>
</dbReference>
<accession>A0A1D6J635</accession>
<gene>
    <name evidence="2" type="ORF">ZEAMMB73_Zm00001d025277</name>
</gene>
<dbReference type="SMR" id="A0A1D6J635"/>